<dbReference type="SUPFAM" id="SSF53448">
    <property type="entry name" value="Nucleotide-diphospho-sugar transferases"/>
    <property type="match status" value="2"/>
</dbReference>
<sequence length="411" mass="42284">MTPLISVLVPLPPSPAAALAALEAIAGLPEAPAHEVLLLVDAGGTLDDLLARVAGDVEVVRVDHRTGLAGAIAAGTARAAAPTVGLVRDAAHVTPGWLAALHHALDADPALAVATAVTAEDPGGTSPVAALALACRREALGRAVAAGVLAARGRIADDLVLPALCVALAADGRVEPVPRAVVQRVGGRTAAAAARGAWKYGAAPELTVVIPTLDAAGDRLRACVRALQQHTDAPHEIVVVDNGSPPQGFTAPVNAGLRAGRGTYLVVCNDDVEVLPGWWPPLRARLTVGSGGEIPPAEVVFPMTVDGAMREDFAAWCFALHRGTLDRHGVAPGEFLDPGLKVWYQDTDLLARLRAAGVPPVLVRESRIRHGLSETVGTADPSLRAWIDAQIARDRAAFEARHGSSVPGAAR</sequence>
<comment type="caution">
    <text evidence="2">The sequence shown here is derived from an EMBL/GenBank/DDBJ whole genome shotgun (WGS) entry which is preliminary data.</text>
</comment>
<dbReference type="PANTHER" id="PTHR43179">
    <property type="entry name" value="RHAMNOSYLTRANSFERASE WBBL"/>
    <property type="match status" value="1"/>
</dbReference>
<dbReference type="Gene3D" id="3.90.550.10">
    <property type="entry name" value="Spore Coat Polysaccharide Biosynthesis Protein SpsA, Chain A"/>
    <property type="match status" value="2"/>
</dbReference>
<dbReference type="RefSeq" id="WP_107567568.1">
    <property type="nucleotide sequence ID" value="NZ_PYYB01000001.1"/>
</dbReference>
<feature type="chain" id="PRO_5039523394" description="Glycosyltransferase" evidence="1">
    <location>
        <begin position="21"/>
        <end position="411"/>
    </location>
</feature>
<accession>A0A2T4UIS0</accession>
<keyword evidence="1" id="KW-0732">Signal</keyword>
<proteinExistence type="predicted"/>
<evidence type="ECO:0008006" key="4">
    <source>
        <dbReference type="Google" id="ProtNLM"/>
    </source>
</evidence>
<reference evidence="2 3" key="1">
    <citation type="submission" date="2018-03" db="EMBL/GenBank/DDBJ databases">
        <title>Aquarubrobacter algicola gen. nov., sp. nov., a novel actinobacterium isolated from shallow eutrophic lake during the end of cyanobacterial harmful algal blooms.</title>
        <authorList>
            <person name="Chun S.J."/>
        </authorList>
    </citation>
    <scope>NUCLEOTIDE SEQUENCE [LARGE SCALE GENOMIC DNA]</scope>
    <source>
        <strain evidence="2 3">Seoho-28</strain>
    </source>
</reference>
<protein>
    <recommendedName>
        <fullName evidence="4">Glycosyltransferase</fullName>
    </recommendedName>
</protein>
<dbReference type="PANTHER" id="PTHR43179:SF7">
    <property type="entry name" value="RHAMNOSYLTRANSFERASE WBBL"/>
    <property type="match status" value="1"/>
</dbReference>
<dbReference type="EMBL" id="PYYB01000001">
    <property type="protein sequence ID" value="PTL59132.1"/>
    <property type="molecule type" value="Genomic_DNA"/>
</dbReference>
<evidence type="ECO:0000313" key="2">
    <source>
        <dbReference type="EMBL" id="PTL59132.1"/>
    </source>
</evidence>
<dbReference type="InterPro" id="IPR029044">
    <property type="entry name" value="Nucleotide-diphossugar_trans"/>
</dbReference>
<evidence type="ECO:0000256" key="1">
    <source>
        <dbReference type="SAM" id="SignalP"/>
    </source>
</evidence>
<evidence type="ECO:0000313" key="3">
    <source>
        <dbReference type="Proteomes" id="UP000240739"/>
    </source>
</evidence>
<organism evidence="2 3">
    <name type="scientific">Paraconexibacter algicola</name>
    <dbReference type="NCBI Taxonomy" id="2133960"/>
    <lineage>
        <taxon>Bacteria</taxon>
        <taxon>Bacillati</taxon>
        <taxon>Actinomycetota</taxon>
        <taxon>Thermoleophilia</taxon>
        <taxon>Solirubrobacterales</taxon>
        <taxon>Paraconexibacteraceae</taxon>
        <taxon>Paraconexibacter</taxon>
    </lineage>
</organism>
<keyword evidence="3" id="KW-1185">Reference proteome</keyword>
<dbReference type="OrthoDB" id="7615426at2"/>
<dbReference type="AlphaFoldDB" id="A0A2T4UIS0"/>
<dbReference type="Proteomes" id="UP000240739">
    <property type="component" value="Unassembled WGS sequence"/>
</dbReference>
<gene>
    <name evidence="2" type="ORF">C7Y72_05445</name>
</gene>
<feature type="signal peptide" evidence="1">
    <location>
        <begin position="1"/>
        <end position="20"/>
    </location>
</feature>
<name>A0A2T4UIS0_9ACTN</name>